<dbReference type="KEGG" id="cno:NT01CX_1180"/>
<evidence type="ECO:0008006" key="3">
    <source>
        <dbReference type="Google" id="ProtNLM"/>
    </source>
</evidence>
<name>A0PY11_CLONN</name>
<sequence>MKSINISKCPYCDGTEFGEGYQDHQAKLLSKNNIFKSAQIFHIVCINCGSIVHSYVNKPEIFISK</sequence>
<evidence type="ECO:0000313" key="2">
    <source>
        <dbReference type="Proteomes" id="UP000008220"/>
    </source>
</evidence>
<dbReference type="eggNOG" id="ENOG5033FIW">
    <property type="taxonomic scope" value="Bacteria"/>
</dbReference>
<protein>
    <recommendedName>
        <fullName evidence="3">Transcription initiation factor TFIIIB</fullName>
    </recommendedName>
</protein>
<dbReference type="RefSeq" id="WP_011721271.1">
    <property type="nucleotide sequence ID" value="NC_008593.1"/>
</dbReference>
<organism evidence="1 2">
    <name type="scientific">Clostridium novyi (strain NT)</name>
    <dbReference type="NCBI Taxonomy" id="386415"/>
    <lineage>
        <taxon>Bacteria</taxon>
        <taxon>Bacillati</taxon>
        <taxon>Bacillota</taxon>
        <taxon>Clostridia</taxon>
        <taxon>Eubacteriales</taxon>
        <taxon>Clostridiaceae</taxon>
        <taxon>Clostridium</taxon>
    </lineage>
</organism>
<evidence type="ECO:0000313" key="1">
    <source>
        <dbReference type="EMBL" id="ABK61742.1"/>
    </source>
</evidence>
<dbReference type="STRING" id="386415.NT01CX_1180"/>
<dbReference type="AlphaFoldDB" id="A0PY11"/>
<dbReference type="HOGENOM" id="CLU_192689_0_0_9"/>
<reference evidence="1 2" key="1">
    <citation type="journal article" date="2006" name="Nat. Biotechnol.">
        <title>The genome and transcriptomes of the anti-tumor agent Clostridium novyi-NT.</title>
        <authorList>
            <person name="Bettegowda C."/>
            <person name="Huang X."/>
            <person name="Lin J."/>
            <person name="Cheong I."/>
            <person name="Kohli M."/>
            <person name="Szabo S.A."/>
            <person name="Zhang X."/>
            <person name="Diaz L.A. Jr."/>
            <person name="Velculescu V.E."/>
            <person name="Parmigiani G."/>
            <person name="Kinzler K.W."/>
            <person name="Vogelstein B."/>
            <person name="Zhou S."/>
        </authorList>
    </citation>
    <scope>NUCLEOTIDE SEQUENCE [LARGE SCALE GENOMIC DNA]</scope>
    <source>
        <strain evidence="1 2">NT</strain>
    </source>
</reference>
<dbReference type="Proteomes" id="UP000008220">
    <property type="component" value="Chromosome"/>
</dbReference>
<keyword evidence="2" id="KW-1185">Reference proteome</keyword>
<dbReference type="EMBL" id="CP000382">
    <property type="protein sequence ID" value="ABK61742.1"/>
    <property type="molecule type" value="Genomic_DNA"/>
</dbReference>
<gene>
    <name evidence="1" type="ordered locus">NT01CX_1180</name>
</gene>
<proteinExistence type="predicted"/>
<accession>A0PY11</accession>